<comment type="caution">
    <text evidence="3">The sequence shown here is derived from an EMBL/GenBank/DDBJ whole genome shotgun (WGS) entry which is preliminary data.</text>
</comment>
<dbReference type="SUPFAM" id="SSF49842">
    <property type="entry name" value="TNF-like"/>
    <property type="match status" value="1"/>
</dbReference>
<reference evidence="3 4" key="1">
    <citation type="journal article" date="2018" name="Nat. Ecol. Evol.">
        <title>Genomic signatures of mitonuclear coevolution across populations of Tigriopus californicus.</title>
        <authorList>
            <person name="Barreto F.S."/>
            <person name="Watson E.T."/>
            <person name="Lima T.G."/>
            <person name="Willett C.S."/>
            <person name="Edmands S."/>
            <person name="Li W."/>
            <person name="Burton R.S."/>
        </authorList>
    </citation>
    <scope>NUCLEOTIDE SEQUENCE [LARGE SCALE GENOMIC DNA]</scope>
    <source>
        <strain evidence="3 4">San Diego</strain>
    </source>
</reference>
<dbReference type="InterPro" id="IPR008983">
    <property type="entry name" value="Tumour_necrosis_fac-like_dom"/>
</dbReference>
<dbReference type="AlphaFoldDB" id="A0A553P2Y2"/>
<evidence type="ECO:0000259" key="2">
    <source>
        <dbReference type="Pfam" id="PF00386"/>
    </source>
</evidence>
<dbReference type="Pfam" id="PF00386">
    <property type="entry name" value="C1q"/>
    <property type="match status" value="1"/>
</dbReference>
<keyword evidence="4" id="KW-1185">Reference proteome</keyword>
<keyword evidence="1" id="KW-0175">Coiled coil</keyword>
<gene>
    <name evidence="3" type="ORF">TCAL_13595</name>
</gene>
<dbReference type="Proteomes" id="UP000318571">
    <property type="component" value="Chromosome 7"/>
</dbReference>
<sequence>MLSLAEKKDQISDLSRRVETVLLFLLSENESLKEQINQEQSERISQNDTLESQLKDGFAKLTADLNGEIKIREFEGRQLRDDLKRQGNKQQEDTDRIGEKLEQERFERVEQARNLNDFFTAENEDRKTNLEDVNAWIQSENDLRKREAEALQERLEREKQELRDYMEKDSKDMKTKLNQEEELRRKKEEEIQEQLKEQEQARENEIIQLYKRMAKENIKREEEIDELRSKLEKEKRDLRAQMEHDNQDMLAKLNQENLELKDALKKDKLGLQGEIDVNKYSSNNQIADLDARLKQLVKDSGGEMQSLLEAIGRNQTELKSLINQPLSVYFDAYRTEDYLDGGEQYLTFSSAYLFIIHVCTHDMKKALMTIHKNQQQVASFYDQNHESNHRNSMAGQSVLIDLEVGDRVQVYMFIDTGLQDKRSNHLTHFIGLFLRPKDFITSEHDIPPSRSLTNGC</sequence>
<evidence type="ECO:0000256" key="1">
    <source>
        <dbReference type="SAM" id="Coils"/>
    </source>
</evidence>
<feature type="coiled-coil region" evidence="1">
    <location>
        <begin position="141"/>
        <end position="266"/>
    </location>
</feature>
<organism evidence="3 4">
    <name type="scientific">Tigriopus californicus</name>
    <name type="common">Marine copepod</name>
    <dbReference type="NCBI Taxonomy" id="6832"/>
    <lineage>
        <taxon>Eukaryota</taxon>
        <taxon>Metazoa</taxon>
        <taxon>Ecdysozoa</taxon>
        <taxon>Arthropoda</taxon>
        <taxon>Crustacea</taxon>
        <taxon>Multicrustacea</taxon>
        <taxon>Hexanauplia</taxon>
        <taxon>Copepoda</taxon>
        <taxon>Harpacticoida</taxon>
        <taxon>Harpacticidae</taxon>
        <taxon>Tigriopus</taxon>
    </lineage>
</organism>
<evidence type="ECO:0000313" key="3">
    <source>
        <dbReference type="EMBL" id="TRY72056.1"/>
    </source>
</evidence>
<accession>A0A553P2Y2</accession>
<feature type="coiled-coil region" evidence="1">
    <location>
        <begin position="22"/>
        <end position="49"/>
    </location>
</feature>
<protein>
    <recommendedName>
        <fullName evidence="2">C1q domain-containing protein</fullName>
    </recommendedName>
</protein>
<dbReference type="EMBL" id="VCGU01000008">
    <property type="protein sequence ID" value="TRY72056.1"/>
    <property type="molecule type" value="Genomic_DNA"/>
</dbReference>
<evidence type="ECO:0000313" key="4">
    <source>
        <dbReference type="Proteomes" id="UP000318571"/>
    </source>
</evidence>
<proteinExistence type="predicted"/>
<dbReference type="Gene3D" id="2.60.120.40">
    <property type="match status" value="1"/>
</dbReference>
<feature type="domain" description="C1q" evidence="2">
    <location>
        <begin position="348"/>
        <end position="432"/>
    </location>
</feature>
<dbReference type="InterPro" id="IPR001073">
    <property type="entry name" value="C1q_dom"/>
</dbReference>
<name>A0A553P2Y2_TIGCA</name>